<protein>
    <submittedName>
        <fullName evidence="1">Uncharacterized protein</fullName>
    </submittedName>
</protein>
<accession>A0A9P6DU87</accession>
<evidence type="ECO:0000313" key="2">
    <source>
        <dbReference type="Proteomes" id="UP000886523"/>
    </source>
</evidence>
<keyword evidence="2" id="KW-1185">Reference proteome</keyword>
<comment type="caution">
    <text evidence="1">The sequence shown here is derived from an EMBL/GenBank/DDBJ whole genome shotgun (WGS) entry which is preliminary data.</text>
</comment>
<sequence>MLAGVAPTAASSLARSKAFDKWLDGTDIRLDPDTDKYEEFTGGVWRLPIRLLEIGSENTHLTPSFREAIQEIAIEIGATGLQNTAYNRHLIEYLPVIQSAWERMKELKEFPDYSPKEADWRRPIDNLIQNVMAHGPHSYLLCVFHIHQHLPAMSFDECLTNII</sequence>
<dbReference type="EMBL" id="MU128953">
    <property type="protein sequence ID" value="KAF9515091.1"/>
    <property type="molecule type" value="Genomic_DNA"/>
</dbReference>
<dbReference type="AlphaFoldDB" id="A0A9P6DU87"/>
<dbReference type="Proteomes" id="UP000886523">
    <property type="component" value="Unassembled WGS sequence"/>
</dbReference>
<evidence type="ECO:0000313" key="1">
    <source>
        <dbReference type="EMBL" id="KAF9515091.1"/>
    </source>
</evidence>
<organism evidence="1 2">
    <name type="scientific">Hydnum rufescens UP504</name>
    <dbReference type="NCBI Taxonomy" id="1448309"/>
    <lineage>
        <taxon>Eukaryota</taxon>
        <taxon>Fungi</taxon>
        <taxon>Dikarya</taxon>
        <taxon>Basidiomycota</taxon>
        <taxon>Agaricomycotina</taxon>
        <taxon>Agaricomycetes</taxon>
        <taxon>Cantharellales</taxon>
        <taxon>Hydnaceae</taxon>
        <taxon>Hydnum</taxon>
    </lineage>
</organism>
<name>A0A9P6DU87_9AGAM</name>
<reference evidence="1" key="1">
    <citation type="journal article" date="2020" name="Nat. Commun.">
        <title>Large-scale genome sequencing of mycorrhizal fungi provides insights into the early evolution of symbiotic traits.</title>
        <authorList>
            <person name="Miyauchi S."/>
            <person name="Kiss E."/>
            <person name="Kuo A."/>
            <person name="Drula E."/>
            <person name="Kohler A."/>
            <person name="Sanchez-Garcia M."/>
            <person name="Morin E."/>
            <person name="Andreopoulos B."/>
            <person name="Barry K.W."/>
            <person name="Bonito G."/>
            <person name="Buee M."/>
            <person name="Carver A."/>
            <person name="Chen C."/>
            <person name="Cichocki N."/>
            <person name="Clum A."/>
            <person name="Culley D."/>
            <person name="Crous P.W."/>
            <person name="Fauchery L."/>
            <person name="Girlanda M."/>
            <person name="Hayes R.D."/>
            <person name="Keri Z."/>
            <person name="LaButti K."/>
            <person name="Lipzen A."/>
            <person name="Lombard V."/>
            <person name="Magnuson J."/>
            <person name="Maillard F."/>
            <person name="Murat C."/>
            <person name="Nolan M."/>
            <person name="Ohm R.A."/>
            <person name="Pangilinan J."/>
            <person name="Pereira M.F."/>
            <person name="Perotto S."/>
            <person name="Peter M."/>
            <person name="Pfister S."/>
            <person name="Riley R."/>
            <person name="Sitrit Y."/>
            <person name="Stielow J.B."/>
            <person name="Szollosi G."/>
            <person name="Zifcakova L."/>
            <person name="Stursova M."/>
            <person name="Spatafora J.W."/>
            <person name="Tedersoo L."/>
            <person name="Vaario L.M."/>
            <person name="Yamada A."/>
            <person name="Yan M."/>
            <person name="Wang P."/>
            <person name="Xu J."/>
            <person name="Bruns T."/>
            <person name="Baldrian P."/>
            <person name="Vilgalys R."/>
            <person name="Dunand C."/>
            <person name="Henrissat B."/>
            <person name="Grigoriev I.V."/>
            <person name="Hibbett D."/>
            <person name="Nagy L.G."/>
            <person name="Martin F.M."/>
        </authorList>
    </citation>
    <scope>NUCLEOTIDE SEQUENCE</scope>
    <source>
        <strain evidence="1">UP504</strain>
    </source>
</reference>
<gene>
    <name evidence="1" type="ORF">BS47DRAFT_1342233</name>
</gene>
<proteinExistence type="predicted"/>